<dbReference type="AlphaFoldDB" id="A0AAD4DZ22"/>
<keyword evidence="2" id="KW-1185">Reference proteome</keyword>
<proteinExistence type="predicted"/>
<dbReference type="RefSeq" id="XP_041222315.1">
    <property type="nucleotide sequence ID" value="XM_041373991.1"/>
</dbReference>
<sequence>DLVAHSPDILAAFLQHPSKEDTFTNSVCKLVHEQYIADIRKISSEHAGWHFGASSATTKQLEDFSIEEMAWEMETSAPALWNLLGGLL</sequence>
<comment type="caution">
    <text evidence="1">The sequence shown here is derived from an EMBL/GenBank/DDBJ whole genome shotgun (WGS) entry which is preliminary data.</text>
</comment>
<organism evidence="1 2">
    <name type="scientific">Suillus fuscotomentosus</name>
    <dbReference type="NCBI Taxonomy" id="1912939"/>
    <lineage>
        <taxon>Eukaryota</taxon>
        <taxon>Fungi</taxon>
        <taxon>Dikarya</taxon>
        <taxon>Basidiomycota</taxon>
        <taxon>Agaricomycotina</taxon>
        <taxon>Agaricomycetes</taxon>
        <taxon>Agaricomycetidae</taxon>
        <taxon>Boletales</taxon>
        <taxon>Suillineae</taxon>
        <taxon>Suillaceae</taxon>
        <taxon>Suillus</taxon>
    </lineage>
</organism>
<dbReference type="Proteomes" id="UP001195769">
    <property type="component" value="Unassembled WGS sequence"/>
</dbReference>
<dbReference type="EMBL" id="JABBWK010000052">
    <property type="protein sequence ID" value="KAG1896739.1"/>
    <property type="molecule type" value="Genomic_DNA"/>
</dbReference>
<evidence type="ECO:0000313" key="1">
    <source>
        <dbReference type="EMBL" id="KAG1896739.1"/>
    </source>
</evidence>
<dbReference type="GeneID" id="64668289"/>
<name>A0AAD4DZ22_9AGAM</name>
<evidence type="ECO:0000313" key="2">
    <source>
        <dbReference type="Proteomes" id="UP001195769"/>
    </source>
</evidence>
<reference evidence="1" key="1">
    <citation type="journal article" date="2020" name="New Phytol.">
        <title>Comparative genomics reveals dynamic genome evolution in host specialist ectomycorrhizal fungi.</title>
        <authorList>
            <person name="Lofgren L.A."/>
            <person name="Nguyen N.H."/>
            <person name="Vilgalys R."/>
            <person name="Ruytinx J."/>
            <person name="Liao H.L."/>
            <person name="Branco S."/>
            <person name="Kuo A."/>
            <person name="LaButti K."/>
            <person name="Lipzen A."/>
            <person name="Andreopoulos W."/>
            <person name="Pangilinan J."/>
            <person name="Riley R."/>
            <person name="Hundley H."/>
            <person name="Na H."/>
            <person name="Barry K."/>
            <person name="Grigoriev I.V."/>
            <person name="Stajich J.E."/>
            <person name="Kennedy P.G."/>
        </authorList>
    </citation>
    <scope>NUCLEOTIDE SEQUENCE</scope>
    <source>
        <strain evidence="1">FC203</strain>
    </source>
</reference>
<feature type="non-terminal residue" evidence="1">
    <location>
        <position position="1"/>
    </location>
</feature>
<feature type="non-terminal residue" evidence="1">
    <location>
        <position position="88"/>
    </location>
</feature>
<gene>
    <name evidence="1" type="ORF">F5891DRAFT_932850</name>
</gene>
<protein>
    <submittedName>
        <fullName evidence="1">Uncharacterized protein</fullName>
    </submittedName>
</protein>
<accession>A0AAD4DZ22</accession>